<dbReference type="EMBL" id="JAAGBB010000022">
    <property type="protein sequence ID" value="MBR0666327.1"/>
    <property type="molecule type" value="Genomic_DNA"/>
</dbReference>
<gene>
    <name evidence="2" type="ORF">GXW71_18340</name>
</gene>
<feature type="chain" id="PRO_5045481855" evidence="1">
    <location>
        <begin position="21"/>
        <end position="274"/>
    </location>
</feature>
<sequence length="274" mass="30257">MQRRTLLALGGLALAGSASAQAPATPRHRFIEIARFPSPFARQGIAVDQGFVYPVTDRGIAKLDKATGREVARWEGPRDGPVIHLDGGICLDGRLYGAHSNYPQEPMTSSIEIFDTSDLSHVGTHSFGIQLGSLTWLDRHADAWWAVFANYSRVFGASQRPYGHTWWTTLVKLDDRFRQEQAWVFPQAVLRRAEPMSVSGGSWGPDGLLWCTGHDHTEVYRLRLPRAGSVLELVETVPMPGEGQGIAWDRSSPGNLWCISRSKAEAIGLRLELG</sequence>
<dbReference type="Proteomes" id="UP001196870">
    <property type="component" value="Unassembled WGS sequence"/>
</dbReference>
<feature type="signal peptide" evidence="1">
    <location>
        <begin position="1"/>
        <end position="20"/>
    </location>
</feature>
<accession>A0ABS5F1A0</accession>
<evidence type="ECO:0000256" key="1">
    <source>
        <dbReference type="SAM" id="SignalP"/>
    </source>
</evidence>
<reference evidence="3" key="1">
    <citation type="journal article" date="2021" name="Syst. Appl. Microbiol.">
        <title>Roseomonas hellenica sp. nov., isolated from roots of wild-growing Alkanna tinctoria.</title>
        <authorList>
            <person name="Rat A."/>
            <person name="Naranjo H.D."/>
            <person name="Lebbe L."/>
            <person name="Cnockaert M."/>
            <person name="Krigas N."/>
            <person name="Grigoriadou K."/>
            <person name="Maloupa E."/>
            <person name="Willems A."/>
        </authorList>
    </citation>
    <scope>NUCLEOTIDE SEQUENCE [LARGE SCALE GENOMIC DNA]</scope>
    <source>
        <strain evidence="3">LMG 31523</strain>
    </source>
</reference>
<name>A0ABS5F1A0_9PROT</name>
<keyword evidence="3" id="KW-1185">Reference proteome</keyword>
<dbReference type="SUPFAM" id="SSF69322">
    <property type="entry name" value="Tricorn protease domain 2"/>
    <property type="match status" value="1"/>
</dbReference>
<evidence type="ECO:0000313" key="2">
    <source>
        <dbReference type="EMBL" id="MBR0666327.1"/>
    </source>
</evidence>
<protein>
    <submittedName>
        <fullName evidence="2">Cycloisomerase</fullName>
    </submittedName>
</protein>
<organism evidence="2 3">
    <name type="scientific">Plastoroseomonas hellenica</name>
    <dbReference type="NCBI Taxonomy" id="2687306"/>
    <lineage>
        <taxon>Bacteria</taxon>
        <taxon>Pseudomonadati</taxon>
        <taxon>Pseudomonadota</taxon>
        <taxon>Alphaproteobacteria</taxon>
        <taxon>Acetobacterales</taxon>
        <taxon>Acetobacteraceae</taxon>
        <taxon>Plastoroseomonas</taxon>
    </lineage>
</organism>
<evidence type="ECO:0000313" key="3">
    <source>
        <dbReference type="Proteomes" id="UP001196870"/>
    </source>
</evidence>
<dbReference type="RefSeq" id="WP_211854002.1">
    <property type="nucleotide sequence ID" value="NZ_JAAGBB010000022.1"/>
</dbReference>
<proteinExistence type="predicted"/>
<comment type="caution">
    <text evidence="2">The sequence shown here is derived from an EMBL/GenBank/DDBJ whole genome shotgun (WGS) entry which is preliminary data.</text>
</comment>
<keyword evidence="1" id="KW-0732">Signal</keyword>